<dbReference type="InterPro" id="IPR008271">
    <property type="entry name" value="Ser/Thr_kinase_AS"/>
</dbReference>
<dbReference type="GO" id="GO:0004674">
    <property type="term" value="F:protein serine/threonine kinase activity"/>
    <property type="evidence" value="ECO:0000318"/>
    <property type="project" value="GO_Central"/>
</dbReference>
<dbReference type="Pfam" id="PF00069">
    <property type="entry name" value="Pkinase"/>
    <property type="match status" value="1"/>
</dbReference>
<dbReference type="AlphaFoldDB" id="A0A059A2K4"/>
<evidence type="ECO:0000256" key="2">
    <source>
        <dbReference type="ARBA" id="ARBA00012513"/>
    </source>
</evidence>
<name>A0A059A2K4_EUCGR</name>
<evidence type="ECO:0000256" key="19">
    <source>
        <dbReference type="SAM" id="Phobius"/>
    </source>
</evidence>
<evidence type="ECO:0000256" key="4">
    <source>
        <dbReference type="ARBA" id="ARBA00022553"/>
    </source>
</evidence>
<keyword evidence="10" id="KW-0418">Kinase</keyword>
<dbReference type="InterPro" id="IPR000719">
    <property type="entry name" value="Prot_kinase_dom"/>
</dbReference>
<evidence type="ECO:0000256" key="16">
    <source>
        <dbReference type="ARBA" id="ARBA00047899"/>
    </source>
</evidence>
<comment type="subcellular location">
    <subcellularLocation>
        <location evidence="1">Membrane</location>
        <topology evidence="1">Single-pass type I membrane protein</topology>
    </subcellularLocation>
</comment>
<dbReference type="FunFam" id="1.10.510.10:FF:000044">
    <property type="entry name" value="Putative LRR receptor-like serine/threonine-protein kinase"/>
    <property type="match status" value="1"/>
</dbReference>
<organism evidence="21">
    <name type="scientific">Eucalyptus grandis</name>
    <name type="common">Flooded gum</name>
    <dbReference type="NCBI Taxonomy" id="71139"/>
    <lineage>
        <taxon>Eukaryota</taxon>
        <taxon>Viridiplantae</taxon>
        <taxon>Streptophyta</taxon>
        <taxon>Embryophyta</taxon>
        <taxon>Tracheophyta</taxon>
        <taxon>Spermatophyta</taxon>
        <taxon>Magnoliopsida</taxon>
        <taxon>eudicotyledons</taxon>
        <taxon>Gunneridae</taxon>
        <taxon>Pentapetalae</taxon>
        <taxon>rosids</taxon>
        <taxon>malvids</taxon>
        <taxon>Myrtales</taxon>
        <taxon>Myrtaceae</taxon>
        <taxon>Myrtoideae</taxon>
        <taxon>Eucalypteae</taxon>
        <taxon>Eucalyptus</taxon>
    </lineage>
</organism>
<keyword evidence="14" id="KW-0675">Receptor</keyword>
<evidence type="ECO:0000256" key="10">
    <source>
        <dbReference type="ARBA" id="ARBA00022777"/>
    </source>
</evidence>
<feature type="region of interest" description="Disordered" evidence="18">
    <location>
        <begin position="497"/>
        <end position="522"/>
    </location>
</feature>
<keyword evidence="13 19" id="KW-0472">Membrane</keyword>
<evidence type="ECO:0000256" key="5">
    <source>
        <dbReference type="ARBA" id="ARBA00022679"/>
    </source>
</evidence>
<dbReference type="SMART" id="SM00220">
    <property type="entry name" value="S_TKc"/>
    <property type="match status" value="1"/>
</dbReference>
<dbReference type="InterPro" id="IPR051824">
    <property type="entry name" value="LRR_Rcpt-Like_S/T_Kinase"/>
</dbReference>
<evidence type="ECO:0000256" key="8">
    <source>
        <dbReference type="ARBA" id="ARBA00022737"/>
    </source>
</evidence>
<evidence type="ECO:0000256" key="18">
    <source>
        <dbReference type="SAM" id="MobiDB-lite"/>
    </source>
</evidence>
<dbReference type="PROSITE" id="PS50011">
    <property type="entry name" value="PROTEIN_KINASE_DOM"/>
    <property type="match status" value="1"/>
</dbReference>
<dbReference type="Pfam" id="PF11721">
    <property type="entry name" value="Malectin"/>
    <property type="match status" value="1"/>
</dbReference>
<dbReference type="PANTHER" id="PTHR48006">
    <property type="entry name" value="LEUCINE-RICH REPEAT-CONTAINING PROTEIN DDB_G0281931-RELATED"/>
    <property type="match status" value="1"/>
</dbReference>
<reference evidence="21" key="1">
    <citation type="submission" date="2013-07" db="EMBL/GenBank/DDBJ databases">
        <title>The genome of Eucalyptus grandis.</title>
        <authorList>
            <person name="Schmutz J."/>
            <person name="Hayes R."/>
            <person name="Myburg A."/>
            <person name="Tuskan G."/>
            <person name="Grattapaglia D."/>
            <person name="Rokhsar D.S."/>
        </authorList>
    </citation>
    <scope>NUCLEOTIDE SEQUENCE</scope>
    <source>
        <tissue evidence="21">Leaf extractions</tissue>
    </source>
</reference>
<comment type="catalytic activity">
    <reaction evidence="16">
        <text>L-threonyl-[protein] + ATP = O-phospho-L-threonyl-[protein] + ADP + H(+)</text>
        <dbReference type="Rhea" id="RHEA:46608"/>
        <dbReference type="Rhea" id="RHEA-COMP:11060"/>
        <dbReference type="Rhea" id="RHEA-COMP:11605"/>
        <dbReference type="ChEBI" id="CHEBI:15378"/>
        <dbReference type="ChEBI" id="CHEBI:30013"/>
        <dbReference type="ChEBI" id="CHEBI:30616"/>
        <dbReference type="ChEBI" id="CHEBI:61977"/>
        <dbReference type="ChEBI" id="CHEBI:456216"/>
        <dbReference type="EC" id="2.7.11.1"/>
    </reaction>
</comment>
<dbReference type="EC" id="2.7.11.1" evidence="2"/>
<dbReference type="InParanoid" id="A0A059A2K4"/>
<dbReference type="PROSITE" id="PS00108">
    <property type="entry name" value="PROTEIN_KINASE_ST"/>
    <property type="match status" value="1"/>
</dbReference>
<evidence type="ECO:0000256" key="9">
    <source>
        <dbReference type="ARBA" id="ARBA00022741"/>
    </source>
</evidence>
<protein>
    <recommendedName>
        <fullName evidence="2">non-specific serine/threonine protein kinase</fullName>
        <ecNumber evidence="2">2.7.11.1</ecNumber>
    </recommendedName>
</protein>
<sequence>MNNAQLYMEARRSAISLTYYGFCLMDGPYNVTLHFSEIMFTGNKSYKSLGRRAFNIYIQGKLVWKDFNIEIEAGGVGKEVMKIFTANVTKGTLEIRFYWAGKGTTAIPDGGVYGPLISAISVYPGFDPPASRASISAGTVAGILAAIVFVVFLILVILWWRGCLGRKDKMAQAKSHSVPVKLLANDTSSSSSSSYFPEVPKRVADLKGLALQIGLFTLRQIKTATNNFDAANKIGEASTSCELYGCCIEGNQLLLVYEYMENNSLARALFGPEEFQLKLDWWTRHKICVGIARGLAYLHEESRLKIVHRDIKATNVLLDKDLNPKISDFGLAKLDEEDKTHISTKIAGTYGYMAPEYAMHGYLTDKADIYSFGIVALEVVNGRSNISSQRTEECFNLLDWAHFLKEGENLIELVDPRLGSHFNKEEALALIKVALMCTNVTPALRPPMSSVVSMLEGKVAVPVLDSAGAIMTEEKIEAMRKHFRGDEHQTVGENISKSMSIEGPRTGTALSTSGSLSSTSGY</sequence>
<evidence type="ECO:0000256" key="1">
    <source>
        <dbReference type="ARBA" id="ARBA00004479"/>
    </source>
</evidence>
<evidence type="ECO:0000256" key="14">
    <source>
        <dbReference type="ARBA" id="ARBA00023170"/>
    </source>
</evidence>
<keyword evidence="12 19" id="KW-1133">Transmembrane helix</keyword>
<feature type="domain" description="Protein kinase" evidence="20">
    <location>
        <begin position="153"/>
        <end position="464"/>
    </location>
</feature>
<feature type="transmembrane region" description="Helical" evidence="19">
    <location>
        <begin position="140"/>
        <end position="160"/>
    </location>
</feature>
<keyword evidence="3" id="KW-0723">Serine/threonine-protein kinase</keyword>
<keyword evidence="7" id="KW-0732">Signal</keyword>
<dbReference type="Gene3D" id="1.10.510.10">
    <property type="entry name" value="Transferase(Phosphotransferase) domain 1"/>
    <property type="match status" value="1"/>
</dbReference>
<comment type="catalytic activity">
    <reaction evidence="17">
        <text>L-seryl-[protein] + ATP = O-phospho-L-seryl-[protein] + ADP + H(+)</text>
        <dbReference type="Rhea" id="RHEA:17989"/>
        <dbReference type="Rhea" id="RHEA-COMP:9863"/>
        <dbReference type="Rhea" id="RHEA-COMP:11604"/>
        <dbReference type="ChEBI" id="CHEBI:15378"/>
        <dbReference type="ChEBI" id="CHEBI:29999"/>
        <dbReference type="ChEBI" id="CHEBI:30616"/>
        <dbReference type="ChEBI" id="CHEBI:83421"/>
        <dbReference type="ChEBI" id="CHEBI:456216"/>
        <dbReference type="EC" id="2.7.11.1"/>
    </reaction>
</comment>
<keyword evidence="9" id="KW-0547">Nucleotide-binding</keyword>
<keyword evidence="15" id="KW-0325">Glycoprotein</keyword>
<evidence type="ECO:0000313" key="21">
    <source>
        <dbReference type="EMBL" id="KCW48033.1"/>
    </source>
</evidence>
<evidence type="ECO:0000256" key="11">
    <source>
        <dbReference type="ARBA" id="ARBA00022840"/>
    </source>
</evidence>
<dbReference type="Gramene" id="KCW48033">
    <property type="protein sequence ID" value="KCW48033"/>
    <property type="gene ID" value="EUGRSUZ_K01771"/>
</dbReference>
<evidence type="ECO:0000256" key="6">
    <source>
        <dbReference type="ARBA" id="ARBA00022692"/>
    </source>
</evidence>
<evidence type="ECO:0000259" key="20">
    <source>
        <dbReference type="PROSITE" id="PS50011"/>
    </source>
</evidence>
<dbReference type="OMA" id="NNDELYM"/>
<gene>
    <name evidence="21" type="ORF">EUGRSUZ_K01771</name>
</gene>
<dbReference type="GO" id="GO:0005524">
    <property type="term" value="F:ATP binding"/>
    <property type="evidence" value="ECO:0007669"/>
    <property type="project" value="UniProtKB-KW"/>
</dbReference>
<keyword evidence="8" id="KW-0677">Repeat</keyword>
<keyword evidence="11" id="KW-0067">ATP-binding</keyword>
<dbReference type="InterPro" id="IPR011009">
    <property type="entry name" value="Kinase-like_dom_sf"/>
</dbReference>
<dbReference type="PANTHER" id="PTHR48006:SF81">
    <property type="entry name" value="PROTEIN KINASE DOMAIN-CONTAINING PROTEIN"/>
    <property type="match status" value="1"/>
</dbReference>
<accession>A0A059A2K4</accession>
<evidence type="ECO:0000256" key="15">
    <source>
        <dbReference type="ARBA" id="ARBA00023180"/>
    </source>
</evidence>
<evidence type="ECO:0000256" key="7">
    <source>
        <dbReference type="ARBA" id="ARBA00022729"/>
    </source>
</evidence>
<dbReference type="InterPro" id="IPR021720">
    <property type="entry name" value="Malectin_dom"/>
</dbReference>
<keyword evidence="5" id="KW-0808">Transferase</keyword>
<evidence type="ECO:0000256" key="12">
    <source>
        <dbReference type="ARBA" id="ARBA00022989"/>
    </source>
</evidence>
<dbReference type="EMBL" id="KK198763">
    <property type="protein sequence ID" value="KCW48033.1"/>
    <property type="molecule type" value="Genomic_DNA"/>
</dbReference>
<feature type="compositionally biased region" description="Low complexity" evidence="18">
    <location>
        <begin position="506"/>
        <end position="522"/>
    </location>
</feature>
<dbReference type="GO" id="GO:0016020">
    <property type="term" value="C:membrane"/>
    <property type="evidence" value="ECO:0007669"/>
    <property type="project" value="UniProtKB-SubCell"/>
</dbReference>
<dbReference type="Gene3D" id="2.60.120.430">
    <property type="entry name" value="Galactose-binding lectin"/>
    <property type="match status" value="1"/>
</dbReference>
<dbReference type="SUPFAM" id="SSF56112">
    <property type="entry name" value="Protein kinase-like (PK-like)"/>
    <property type="match status" value="1"/>
</dbReference>
<evidence type="ECO:0000256" key="3">
    <source>
        <dbReference type="ARBA" id="ARBA00022527"/>
    </source>
</evidence>
<keyword evidence="6 19" id="KW-0812">Transmembrane</keyword>
<keyword evidence="4" id="KW-0597">Phosphoprotein</keyword>
<evidence type="ECO:0000256" key="17">
    <source>
        <dbReference type="ARBA" id="ARBA00048679"/>
    </source>
</evidence>
<proteinExistence type="predicted"/>
<evidence type="ECO:0000256" key="13">
    <source>
        <dbReference type="ARBA" id="ARBA00023136"/>
    </source>
</evidence>